<sequence>MKVEVLPGYQYQMNKLTPKSTSTEWKSGKFTQMMDEMKVQETEKNEPVLDMLENVQEITEILERDLTLANLNEYKSALRAYLNHYVKNELKKETQEMHDLNVYKKRITTVRSVEEKLEGITEKLLDSHKGHFEMLQRIGEVQGLILSLYA</sequence>
<dbReference type="InterPro" id="IPR005585">
    <property type="entry name" value="DUF327"/>
</dbReference>
<evidence type="ECO:0000313" key="1">
    <source>
        <dbReference type="EMBL" id="KZD72099.1"/>
    </source>
</evidence>
<dbReference type="InterPro" id="IPR024042">
    <property type="entry name" value="TM1646-like_dom_sf"/>
</dbReference>
<accession>A0A162PI98</accession>
<name>A0A162PI98_BACCE</name>
<dbReference type="Proteomes" id="UP000076482">
    <property type="component" value="Unassembled WGS sequence"/>
</dbReference>
<evidence type="ECO:0008006" key="3">
    <source>
        <dbReference type="Google" id="ProtNLM"/>
    </source>
</evidence>
<proteinExistence type="predicted"/>
<dbReference type="PATRIC" id="fig|1396.535.peg.4312"/>
<gene>
    <name evidence="1" type="ORF">B4088_0560</name>
</gene>
<evidence type="ECO:0000313" key="2">
    <source>
        <dbReference type="Proteomes" id="UP000076482"/>
    </source>
</evidence>
<reference evidence="1 2" key="1">
    <citation type="submission" date="2015-09" db="EMBL/GenBank/DDBJ databases">
        <title>Bacillus cereus food isolates.</title>
        <authorList>
            <person name="Boekhorst J."/>
        </authorList>
    </citation>
    <scope>NUCLEOTIDE SEQUENCE [LARGE SCALE GENOMIC DNA]</scope>
    <source>
        <strain evidence="1 2">B4088</strain>
    </source>
</reference>
<dbReference type="RefSeq" id="WP_063259782.1">
    <property type="nucleotide sequence ID" value="NZ_LJKE01000015.1"/>
</dbReference>
<protein>
    <recommendedName>
        <fullName evidence="3">DUF327 domain-containing protein</fullName>
    </recommendedName>
</protein>
<dbReference type="SUPFAM" id="SSF158397">
    <property type="entry name" value="TM1646-like"/>
    <property type="match status" value="1"/>
</dbReference>
<comment type="caution">
    <text evidence="1">The sequence shown here is derived from an EMBL/GenBank/DDBJ whole genome shotgun (WGS) entry which is preliminary data.</text>
</comment>
<dbReference type="Gene3D" id="1.20.120.490">
    <property type="entry name" value="Hypothetical protein TM1646-like domain"/>
    <property type="match status" value="1"/>
</dbReference>
<dbReference type="Pfam" id="PF03885">
    <property type="entry name" value="DUF327"/>
    <property type="match status" value="1"/>
</dbReference>
<dbReference type="AlphaFoldDB" id="A0A162PI98"/>
<dbReference type="EMBL" id="LJKE01000015">
    <property type="protein sequence ID" value="KZD72099.1"/>
    <property type="molecule type" value="Genomic_DNA"/>
</dbReference>
<organism evidence="1 2">
    <name type="scientific">Bacillus cereus</name>
    <dbReference type="NCBI Taxonomy" id="1396"/>
    <lineage>
        <taxon>Bacteria</taxon>
        <taxon>Bacillati</taxon>
        <taxon>Bacillota</taxon>
        <taxon>Bacilli</taxon>
        <taxon>Bacillales</taxon>
        <taxon>Bacillaceae</taxon>
        <taxon>Bacillus</taxon>
        <taxon>Bacillus cereus group</taxon>
    </lineage>
</organism>